<sequence>MVSIFLNSSKIFNLNYKPNILVKRDRHYWLPKYLKSLYNRKLEEIDPEKVTPPNKCRNWNYNVEIFAFKNRVKQNFDVDILEKALNIGSSENSYSIQGKRILHQIVETFLEKYYTKLPQNLRLKLLDHFTSIQIGAKATDYIGLEDLIISDEYPASDNAKYIAFNASISALHQSFTNSQIPENCSNFIQNFLITQLNGLYVSNCINIANPQIYIKNILPNIEFRLIF</sequence>
<name>A0A177AUV6_9BILA</name>
<dbReference type="OrthoDB" id="444135at2759"/>
<dbReference type="Proteomes" id="UP000078046">
    <property type="component" value="Unassembled WGS sequence"/>
</dbReference>
<gene>
    <name evidence="2" type="ORF">A3Q56_06496</name>
</gene>
<feature type="domain" description="Large ribosomal subunit protein mL44 endonuclease" evidence="1">
    <location>
        <begin position="93"/>
        <end position="171"/>
    </location>
</feature>
<organism evidence="2 3">
    <name type="scientific">Intoshia linei</name>
    <dbReference type="NCBI Taxonomy" id="1819745"/>
    <lineage>
        <taxon>Eukaryota</taxon>
        <taxon>Metazoa</taxon>
        <taxon>Spiralia</taxon>
        <taxon>Lophotrochozoa</taxon>
        <taxon>Mesozoa</taxon>
        <taxon>Orthonectida</taxon>
        <taxon>Rhopaluridae</taxon>
        <taxon>Intoshia</taxon>
    </lineage>
</organism>
<dbReference type="GO" id="GO:0005840">
    <property type="term" value="C:ribosome"/>
    <property type="evidence" value="ECO:0007669"/>
    <property type="project" value="UniProtKB-KW"/>
</dbReference>
<evidence type="ECO:0000259" key="1">
    <source>
        <dbReference type="Pfam" id="PF22935"/>
    </source>
</evidence>
<keyword evidence="2" id="KW-0689">Ribosomal protein</keyword>
<proteinExistence type="predicted"/>
<dbReference type="Pfam" id="PF22935">
    <property type="entry name" value="RM44_endonuclase"/>
    <property type="match status" value="1"/>
</dbReference>
<evidence type="ECO:0000313" key="3">
    <source>
        <dbReference type="Proteomes" id="UP000078046"/>
    </source>
</evidence>
<comment type="caution">
    <text evidence="2">The sequence shown here is derived from an EMBL/GenBank/DDBJ whole genome shotgun (WGS) entry which is preliminary data.</text>
</comment>
<evidence type="ECO:0000313" key="2">
    <source>
        <dbReference type="EMBL" id="OAF65766.1"/>
    </source>
</evidence>
<dbReference type="InterPro" id="IPR036389">
    <property type="entry name" value="RNase_III_sf"/>
</dbReference>
<dbReference type="GO" id="GO:0004525">
    <property type="term" value="F:ribonuclease III activity"/>
    <property type="evidence" value="ECO:0007669"/>
    <property type="project" value="InterPro"/>
</dbReference>
<dbReference type="AlphaFoldDB" id="A0A177AUV6"/>
<dbReference type="EMBL" id="LWCA01001156">
    <property type="protein sequence ID" value="OAF65766.1"/>
    <property type="molecule type" value="Genomic_DNA"/>
</dbReference>
<reference evidence="2 3" key="1">
    <citation type="submission" date="2016-04" db="EMBL/GenBank/DDBJ databases">
        <title>The genome of Intoshia linei affirms orthonectids as highly simplified spiralians.</title>
        <authorList>
            <person name="Mikhailov K.V."/>
            <person name="Slusarev G.S."/>
            <person name="Nikitin M.A."/>
            <person name="Logacheva M.D."/>
            <person name="Penin A."/>
            <person name="Aleoshin V."/>
            <person name="Panchin Y.V."/>
        </authorList>
    </citation>
    <scope>NUCLEOTIDE SEQUENCE [LARGE SCALE GENOMIC DNA]</scope>
    <source>
        <strain evidence="2">Intl2013</strain>
        <tissue evidence="2">Whole animal</tissue>
    </source>
</reference>
<protein>
    <submittedName>
        <fullName evidence="2">39S ribosomal protein L44, mitochondrial</fullName>
    </submittedName>
</protein>
<keyword evidence="2" id="KW-0687">Ribonucleoprotein</keyword>
<dbReference type="SUPFAM" id="SSF69065">
    <property type="entry name" value="RNase III domain-like"/>
    <property type="match status" value="1"/>
</dbReference>
<dbReference type="GO" id="GO:0006396">
    <property type="term" value="P:RNA processing"/>
    <property type="evidence" value="ECO:0007669"/>
    <property type="project" value="InterPro"/>
</dbReference>
<keyword evidence="3" id="KW-1185">Reference proteome</keyword>
<accession>A0A177AUV6</accession>
<dbReference type="InterPro" id="IPR055189">
    <property type="entry name" value="RM44_endonuclase"/>
</dbReference>